<evidence type="ECO:0000256" key="1">
    <source>
        <dbReference type="ARBA" id="ARBA00008025"/>
    </source>
</evidence>
<dbReference type="PROSITE" id="PS50859">
    <property type="entry name" value="LONGIN"/>
    <property type="match status" value="1"/>
</dbReference>
<dbReference type="GO" id="GO:0016020">
    <property type="term" value="C:membrane"/>
    <property type="evidence" value="ECO:0007669"/>
    <property type="project" value="InterPro"/>
</dbReference>
<reference evidence="11" key="1">
    <citation type="submission" date="2022-04" db="EMBL/GenBank/DDBJ databases">
        <title>A functionally conserved STORR gene fusion in Papaver species that diverged 16.8 million years ago.</title>
        <authorList>
            <person name="Catania T."/>
        </authorList>
    </citation>
    <scope>NUCLEOTIDE SEQUENCE</scope>
    <source>
        <strain evidence="11">S-188037</strain>
    </source>
</reference>
<keyword evidence="5" id="KW-0449">Lipoprotein</keyword>
<dbReference type="Gene3D" id="3.30.450.50">
    <property type="entry name" value="Longin domain"/>
    <property type="match status" value="1"/>
</dbReference>
<comment type="caution">
    <text evidence="11">The sequence shown here is derived from an EMBL/GenBank/DDBJ whole genome shotgun (WGS) entry which is preliminary data.</text>
</comment>
<sequence length="169" mass="18976">MKITALMVLYCNGVTEPNPIILAKACDVSKSGFFIKRGVGEFIVFVGRTHTRCILTYNRNGLCALGFMDDHYPVCSAFSVLHKVLDEYEKNFGDSWKTAQADDPAEADKFLNIQKELYEAKFILHETIDKVLARGEKLDSLVEKSADLSAASQMFYRQAKETNQCCTIS</sequence>
<evidence type="ECO:0000259" key="10">
    <source>
        <dbReference type="PROSITE" id="PS50892"/>
    </source>
</evidence>
<accession>A0AAD4S5I1</accession>
<keyword evidence="4" id="KW-0564">Palmitate</keyword>
<evidence type="ECO:0000313" key="11">
    <source>
        <dbReference type="EMBL" id="KAI3863989.1"/>
    </source>
</evidence>
<dbReference type="PANTHER" id="PTHR45806:SF1">
    <property type="entry name" value="SYNAPTOBREVIN HOMOLOG YKT6"/>
    <property type="match status" value="1"/>
</dbReference>
<keyword evidence="3" id="KW-0472">Membrane</keyword>
<dbReference type="Gene3D" id="1.20.5.110">
    <property type="match status" value="1"/>
</dbReference>
<dbReference type="InterPro" id="IPR010908">
    <property type="entry name" value="Longin_dom"/>
</dbReference>
<evidence type="ECO:0000256" key="7">
    <source>
        <dbReference type="ARBA" id="ARBA00046278"/>
    </source>
</evidence>
<dbReference type="GO" id="GO:0005794">
    <property type="term" value="C:Golgi apparatus"/>
    <property type="evidence" value="ECO:0007669"/>
    <property type="project" value="TreeGrafter"/>
</dbReference>
<protein>
    <submittedName>
        <fullName evidence="11">Uncharacterized protein</fullName>
    </submittedName>
</protein>
<evidence type="ECO:0000256" key="4">
    <source>
        <dbReference type="ARBA" id="ARBA00023139"/>
    </source>
</evidence>
<comment type="similarity">
    <text evidence="1">Belongs to the synaptobrevin family.</text>
</comment>
<evidence type="ECO:0000256" key="3">
    <source>
        <dbReference type="ARBA" id="ARBA00023136"/>
    </source>
</evidence>
<feature type="domain" description="V-SNARE coiled-coil homology" evidence="10">
    <location>
        <begin position="109"/>
        <end position="169"/>
    </location>
</feature>
<comment type="subcellular location">
    <subcellularLocation>
        <location evidence="7">Endomembrane system</location>
        <topology evidence="7">Lipid-anchor</topology>
        <orientation evidence="7">Cytoplasmic side</orientation>
    </subcellularLocation>
</comment>
<evidence type="ECO:0000256" key="6">
    <source>
        <dbReference type="ARBA" id="ARBA00023289"/>
    </source>
</evidence>
<gene>
    <name evidence="11" type="ORF">MKW98_031581</name>
</gene>
<dbReference type="AlphaFoldDB" id="A0AAD4S5I1"/>
<evidence type="ECO:0000256" key="8">
    <source>
        <dbReference type="PROSITE-ProRule" id="PRU00290"/>
    </source>
</evidence>
<dbReference type="PROSITE" id="PS50892">
    <property type="entry name" value="V_SNARE"/>
    <property type="match status" value="1"/>
</dbReference>
<dbReference type="GO" id="GO:0006888">
    <property type="term" value="P:endoplasmic reticulum to Golgi vesicle-mediated transport"/>
    <property type="evidence" value="ECO:0007669"/>
    <property type="project" value="TreeGrafter"/>
</dbReference>
<dbReference type="InterPro" id="IPR001388">
    <property type="entry name" value="Synaptobrevin-like"/>
</dbReference>
<dbReference type="GO" id="GO:0005484">
    <property type="term" value="F:SNAP receptor activity"/>
    <property type="evidence" value="ECO:0007669"/>
    <property type="project" value="TreeGrafter"/>
</dbReference>
<evidence type="ECO:0000259" key="9">
    <source>
        <dbReference type="PROSITE" id="PS50859"/>
    </source>
</evidence>
<evidence type="ECO:0000313" key="12">
    <source>
        <dbReference type="Proteomes" id="UP001202328"/>
    </source>
</evidence>
<dbReference type="InterPro" id="IPR042855">
    <property type="entry name" value="V_SNARE_CC"/>
</dbReference>
<organism evidence="11 12">
    <name type="scientific">Papaver atlanticum</name>
    <dbReference type="NCBI Taxonomy" id="357466"/>
    <lineage>
        <taxon>Eukaryota</taxon>
        <taxon>Viridiplantae</taxon>
        <taxon>Streptophyta</taxon>
        <taxon>Embryophyta</taxon>
        <taxon>Tracheophyta</taxon>
        <taxon>Spermatophyta</taxon>
        <taxon>Magnoliopsida</taxon>
        <taxon>Ranunculales</taxon>
        <taxon>Papaveraceae</taxon>
        <taxon>Papaveroideae</taxon>
        <taxon>Papaver</taxon>
    </lineage>
</organism>
<feature type="domain" description="Longin" evidence="9">
    <location>
        <begin position="50"/>
        <end position="114"/>
    </location>
</feature>
<keyword evidence="2" id="KW-0488">Methylation</keyword>
<dbReference type="PANTHER" id="PTHR45806">
    <property type="entry name" value="SYNAPTOBREVIN HOMOLOG YKT6"/>
    <property type="match status" value="1"/>
</dbReference>
<evidence type="ECO:0000256" key="5">
    <source>
        <dbReference type="ARBA" id="ARBA00023288"/>
    </source>
</evidence>
<keyword evidence="6" id="KW-0636">Prenylation</keyword>
<dbReference type="InterPro" id="IPR011012">
    <property type="entry name" value="Longin-like_dom_sf"/>
</dbReference>
<dbReference type="EMBL" id="JAJJMB010014022">
    <property type="protein sequence ID" value="KAI3863989.1"/>
    <property type="molecule type" value="Genomic_DNA"/>
</dbReference>
<dbReference type="SUPFAM" id="SSF58038">
    <property type="entry name" value="SNARE fusion complex"/>
    <property type="match status" value="1"/>
</dbReference>
<name>A0AAD4S5I1_9MAGN</name>
<dbReference type="PROSITE" id="PS00417">
    <property type="entry name" value="SYNAPTOBREVIN"/>
    <property type="match status" value="1"/>
</dbReference>
<dbReference type="Proteomes" id="UP001202328">
    <property type="component" value="Unassembled WGS sequence"/>
</dbReference>
<dbReference type="CDD" id="cd14824">
    <property type="entry name" value="Longin"/>
    <property type="match status" value="1"/>
</dbReference>
<keyword evidence="8" id="KW-0175">Coiled coil</keyword>
<dbReference type="Pfam" id="PF00957">
    <property type="entry name" value="Synaptobrevin"/>
    <property type="match status" value="1"/>
</dbReference>
<dbReference type="Pfam" id="PF13774">
    <property type="entry name" value="Longin"/>
    <property type="match status" value="1"/>
</dbReference>
<evidence type="ECO:0000256" key="2">
    <source>
        <dbReference type="ARBA" id="ARBA00022481"/>
    </source>
</evidence>
<proteinExistence type="inferred from homology"/>
<dbReference type="SUPFAM" id="SSF64356">
    <property type="entry name" value="SNARE-like"/>
    <property type="match status" value="1"/>
</dbReference>
<keyword evidence="12" id="KW-1185">Reference proteome</keyword>